<evidence type="ECO:0000313" key="2">
    <source>
        <dbReference type="Proteomes" id="UP000011991"/>
    </source>
</evidence>
<name>M5S2D1_9BACT</name>
<organism evidence="1 2">
    <name type="scientific">Rhodopirellula maiorica SM1</name>
    <dbReference type="NCBI Taxonomy" id="1265738"/>
    <lineage>
        <taxon>Bacteria</taxon>
        <taxon>Pseudomonadati</taxon>
        <taxon>Planctomycetota</taxon>
        <taxon>Planctomycetia</taxon>
        <taxon>Pirellulales</taxon>
        <taxon>Pirellulaceae</taxon>
        <taxon>Novipirellula</taxon>
    </lineage>
</organism>
<dbReference type="PATRIC" id="fig|1265738.3.peg.2757"/>
<proteinExistence type="predicted"/>
<evidence type="ECO:0000313" key="1">
    <source>
        <dbReference type="EMBL" id="EMI20329.1"/>
    </source>
</evidence>
<dbReference type="Proteomes" id="UP000011991">
    <property type="component" value="Unassembled WGS sequence"/>
</dbReference>
<protein>
    <submittedName>
        <fullName evidence="1">Uncharacterized protein</fullName>
    </submittedName>
</protein>
<comment type="caution">
    <text evidence="1">The sequence shown here is derived from an EMBL/GenBank/DDBJ whole genome shotgun (WGS) entry which is preliminary data.</text>
</comment>
<accession>M5S2D1</accession>
<dbReference type="EMBL" id="ANOG01000390">
    <property type="protein sequence ID" value="EMI20329.1"/>
    <property type="molecule type" value="Genomic_DNA"/>
</dbReference>
<sequence>MQIVDILERIPRTVHSTEVVVSHPFHVVDRMLAGTTFPKPAAEIGDRPLPARPLPNVVLSAWKSQVRHVDGPRAPRKRLLVGCYLEIKGPWIEILAEALQLWLIMLNRTDTPWVCRSHVATLHHFIVGACQCADHAVASRVNKELATHDHASPCLGVLSNHTVNMTVGLIRRHLGVDHDCTMIQHQSDILLGANDAFLSSVVVFLAIDCHRLTWWMRRNQFSNDVTHVRKRLQVDVSFRPDADFAAAVTAQNRTVLDQRDLQTLPCCRHTACSACNTAADDNKIEFTGVLRLAIPAK</sequence>
<keyword evidence="2" id="KW-1185">Reference proteome</keyword>
<dbReference type="AlphaFoldDB" id="M5S2D1"/>
<reference evidence="1 2" key="1">
    <citation type="journal article" date="2013" name="Mar. Genomics">
        <title>Expression of sulfatases in Rhodopirellula baltica and the diversity of sulfatases in the genus Rhodopirellula.</title>
        <authorList>
            <person name="Wegner C.E."/>
            <person name="Richter-Heitmann T."/>
            <person name="Klindworth A."/>
            <person name="Klockow C."/>
            <person name="Richter M."/>
            <person name="Achstetter T."/>
            <person name="Glockner F.O."/>
            <person name="Harder J."/>
        </authorList>
    </citation>
    <scope>NUCLEOTIDE SEQUENCE [LARGE SCALE GENOMIC DNA]</scope>
    <source>
        <strain evidence="1 2">SM1</strain>
    </source>
</reference>
<gene>
    <name evidence="1" type="ORF">RMSM_02749</name>
</gene>